<organism evidence="2 3">
    <name type="scientific">Eiseniibacteriota bacterium</name>
    <dbReference type="NCBI Taxonomy" id="2212470"/>
    <lineage>
        <taxon>Bacteria</taxon>
        <taxon>Candidatus Eiseniibacteriota</taxon>
    </lineage>
</organism>
<protein>
    <recommendedName>
        <fullName evidence="1">N,N-dimethylformamidase beta subunit-like C-terminal domain-containing protein</fullName>
    </recommendedName>
</protein>
<dbReference type="InterPro" id="IPR046540">
    <property type="entry name" value="DMFA2_C"/>
</dbReference>
<proteinExistence type="predicted"/>
<gene>
    <name evidence="2" type="ORF">E6K79_01190</name>
</gene>
<accession>A0A538TTE9</accession>
<dbReference type="Proteomes" id="UP000317691">
    <property type="component" value="Unassembled WGS sequence"/>
</dbReference>
<evidence type="ECO:0000313" key="3">
    <source>
        <dbReference type="Proteomes" id="UP000317691"/>
    </source>
</evidence>
<evidence type="ECO:0000313" key="2">
    <source>
        <dbReference type="EMBL" id="TMQ66896.1"/>
    </source>
</evidence>
<dbReference type="Pfam" id="PF20254">
    <property type="entry name" value="DMFA2_C"/>
    <property type="match status" value="1"/>
</dbReference>
<dbReference type="AlphaFoldDB" id="A0A538TTE9"/>
<dbReference type="EMBL" id="VBOZ01000007">
    <property type="protein sequence ID" value="TMQ66896.1"/>
    <property type="molecule type" value="Genomic_DNA"/>
</dbReference>
<sequence>MAPGGSLPLHVSAKSHLFDIDVYRLGWYGGLGARRVAEARGLKGARRGTPPPRAGDGLVACDWPVSYSVAVGSDWVSGIYLARLTGKDDGRQAFVPFVVREGAGGTQGREDAPWDRAGLLFQSSVTTWQAYNNWGGKSLYDFNSSGGKRARRVSFDRPYGSGVGAWTGLGAGELLTVAHAPRPAGWEYPMLRWLERSGYHVGYATDLDVQRDPGLLQGRRGFLIVGHDEYWSRVMRDRIEAARDRGTNLGIFAANVGYWQIRLEAPSAGGESRIMFCAKDAALDSLYDTDADKDLTVRFRDLHPRRPEVALVGMMISGENVESDFVPLPEQRKHWAYDGTGIARGTTSSLPGLGGYEVDRSFADDSLYGRWSPKGLTVLARTPIAPPNGHRSVTETSVYTAPSGAIVFSTGTMQWSWGLDDWGAPRLRPKRSHPDVERITRNVLKAFFRGSG</sequence>
<reference evidence="2 3" key="1">
    <citation type="journal article" date="2019" name="Nat. Microbiol.">
        <title>Mediterranean grassland soil C-N compound turnover is dependent on rainfall and depth, and is mediated by genomically divergent microorganisms.</title>
        <authorList>
            <person name="Diamond S."/>
            <person name="Andeer P.F."/>
            <person name="Li Z."/>
            <person name="Crits-Christoph A."/>
            <person name="Burstein D."/>
            <person name="Anantharaman K."/>
            <person name="Lane K.R."/>
            <person name="Thomas B.C."/>
            <person name="Pan C."/>
            <person name="Northen T.R."/>
            <person name="Banfield J.F."/>
        </authorList>
    </citation>
    <scope>NUCLEOTIDE SEQUENCE [LARGE SCALE GENOMIC DNA]</scope>
    <source>
        <strain evidence="2">WS_9</strain>
    </source>
</reference>
<name>A0A538TTE9_UNCEI</name>
<comment type="caution">
    <text evidence="2">The sequence shown here is derived from an EMBL/GenBank/DDBJ whole genome shotgun (WGS) entry which is preliminary data.</text>
</comment>
<feature type="domain" description="N,N-dimethylformamidase beta subunit-like C-terminal" evidence="1">
    <location>
        <begin position="20"/>
        <end position="420"/>
    </location>
</feature>
<evidence type="ECO:0000259" key="1">
    <source>
        <dbReference type="Pfam" id="PF20254"/>
    </source>
</evidence>